<dbReference type="Pfam" id="PF07687">
    <property type="entry name" value="M20_dimer"/>
    <property type="match status" value="1"/>
</dbReference>
<dbReference type="CDD" id="cd08014">
    <property type="entry name" value="M20_Acy1-like"/>
    <property type="match status" value="1"/>
</dbReference>
<dbReference type="NCBIfam" id="TIGR01891">
    <property type="entry name" value="amidohydrolases"/>
    <property type="match status" value="1"/>
</dbReference>
<evidence type="ECO:0000256" key="2">
    <source>
        <dbReference type="ARBA" id="ARBA00022801"/>
    </source>
</evidence>
<protein>
    <submittedName>
        <fullName evidence="5">Amidohydrolase</fullName>
        <ecNumber evidence="5">3.5.1.47</ecNumber>
    </submittedName>
</protein>
<dbReference type="PANTHER" id="PTHR11014:SF63">
    <property type="entry name" value="METALLOPEPTIDASE, PUTATIVE (AFU_ORTHOLOGUE AFUA_6G09600)-RELATED"/>
    <property type="match status" value="1"/>
</dbReference>
<dbReference type="Pfam" id="PF01546">
    <property type="entry name" value="Peptidase_M20"/>
    <property type="match status" value="1"/>
</dbReference>
<feature type="binding site" evidence="3">
    <location>
        <position position="110"/>
    </location>
    <ligand>
        <name>Mn(2+)</name>
        <dbReference type="ChEBI" id="CHEBI:29035"/>
        <label>2</label>
    </ligand>
</feature>
<dbReference type="InterPro" id="IPR002933">
    <property type="entry name" value="Peptidase_M20"/>
</dbReference>
<dbReference type="HOGENOM" id="CLU_023257_0_1_0"/>
<keyword evidence="2 5" id="KW-0378">Hydrolase</keyword>
<keyword evidence="3" id="KW-0479">Metal-binding</keyword>
<evidence type="ECO:0000259" key="4">
    <source>
        <dbReference type="Pfam" id="PF07687"/>
    </source>
</evidence>
<dbReference type="PANTHER" id="PTHR11014">
    <property type="entry name" value="PEPTIDASE M20 FAMILY MEMBER"/>
    <property type="match status" value="1"/>
</dbReference>
<feature type="binding site" evidence="3">
    <location>
        <position position="144"/>
    </location>
    <ligand>
        <name>Mn(2+)</name>
        <dbReference type="ChEBI" id="CHEBI:29035"/>
        <label>2</label>
    </ligand>
</feature>
<dbReference type="EMBL" id="CP002444">
    <property type="protein sequence ID" value="ADU96053.1"/>
    <property type="molecule type" value="Genomic_DNA"/>
</dbReference>
<proteinExistence type="inferred from homology"/>
<feature type="domain" description="Peptidase M20 dimerisation" evidence="4">
    <location>
        <begin position="196"/>
        <end position="291"/>
    </location>
</feature>
<feature type="binding site" evidence="3">
    <location>
        <position position="108"/>
    </location>
    <ligand>
        <name>Mn(2+)</name>
        <dbReference type="ChEBI" id="CHEBI:29035"/>
        <label>2</label>
    </ligand>
</feature>
<dbReference type="RefSeq" id="WP_013536839.1">
    <property type="nucleotide sequence ID" value="NC_014926.1"/>
</dbReference>
<dbReference type="EC" id="3.5.1.47" evidence="5"/>
<evidence type="ECO:0000256" key="3">
    <source>
        <dbReference type="PIRSR" id="PIRSR005962-1"/>
    </source>
</evidence>
<feature type="binding site" evidence="3">
    <location>
        <position position="172"/>
    </location>
    <ligand>
        <name>Mn(2+)</name>
        <dbReference type="ChEBI" id="CHEBI:29035"/>
        <label>2</label>
    </ligand>
</feature>
<keyword evidence="3" id="KW-0464">Manganese</keyword>
<dbReference type="KEGG" id="tam:Theam_0079"/>
<dbReference type="InterPro" id="IPR011650">
    <property type="entry name" value="Peptidase_M20_dimer"/>
</dbReference>
<dbReference type="GO" id="GO:0050118">
    <property type="term" value="F:N-acetyldiaminopimelate deacetylase activity"/>
    <property type="evidence" value="ECO:0007669"/>
    <property type="project" value="UniProtKB-EC"/>
</dbReference>
<dbReference type="Gene3D" id="3.30.70.360">
    <property type="match status" value="1"/>
</dbReference>
<dbReference type="InterPro" id="IPR017439">
    <property type="entry name" value="Amidohydrolase"/>
</dbReference>
<dbReference type="GO" id="GO:0046872">
    <property type="term" value="F:metal ion binding"/>
    <property type="evidence" value="ECO:0007669"/>
    <property type="project" value="UniProtKB-KW"/>
</dbReference>
<gene>
    <name evidence="5" type="ordered locus">Theam_0079</name>
</gene>
<name>E8T348_THEA1</name>
<evidence type="ECO:0000256" key="1">
    <source>
        <dbReference type="ARBA" id="ARBA00006153"/>
    </source>
</evidence>
<dbReference type="FunFam" id="3.30.70.360:FF:000014">
    <property type="entry name" value="N-acyl-L-amino acid amidohydrolase"/>
    <property type="match status" value="1"/>
</dbReference>
<dbReference type="Proteomes" id="UP000006362">
    <property type="component" value="Chromosome"/>
</dbReference>
<evidence type="ECO:0000313" key="6">
    <source>
        <dbReference type="Proteomes" id="UP000006362"/>
    </source>
</evidence>
<evidence type="ECO:0000313" key="5">
    <source>
        <dbReference type="EMBL" id="ADU96053.1"/>
    </source>
</evidence>
<accession>E8T348</accession>
<dbReference type="InterPro" id="IPR036264">
    <property type="entry name" value="Bact_exopeptidase_dim_dom"/>
</dbReference>
<dbReference type="STRING" id="648996.Theam_0079"/>
<dbReference type="SUPFAM" id="SSF55031">
    <property type="entry name" value="Bacterial exopeptidase dimerisation domain"/>
    <property type="match status" value="1"/>
</dbReference>
<dbReference type="SUPFAM" id="SSF53187">
    <property type="entry name" value="Zn-dependent exopeptidases"/>
    <property type="match status" value="1"/>
</dbReference>
<reference evidence="5" key="1">
    <citation type="submission" date="2011-01" db="EMBL/GenBank/DDBJ databases">
        <title>Complete sequence of chromosome of Thermovibrio ammonificans HB-1.</title>
        <authorList>
            <consortium name="US DOE Joint Genome Institute"/>
            <person name="Lucas S."/>
            <person name="Copeland A."/>
            <person name="Lapidus A."/>
            <person name="Cheng J.-F."/>
            <person name="Goodwin L."/>
            <person name="Pitluck S."/>
            <person name="Davenport K."/>
            <person name="Detter J.C."/>
            <person name="Han C."/>
            <person name="Tapia R."/>
            <person name="Land M."/>
            <person name="Hauser L."/>
            <person name="Kyrpides N."/>
            <person name="Ivanova N."/>
            <person name="Ovchinnikova G."/>
            <person name="Vetriani C."/>
            <person name="Woyke T."/>
        </authorList>
    </citation>
    <scope>NUCLEOTIDE SEQUENCE [LARGE SCALE GENOMIC DNA]</scope>
    <source>
        <strain evidence="5">HB-1</strain>
    </source>
</reference>
<dbReference type="OrthoDB" id="9776731at2"/>
<feature type="binding site" evidence="3">
    <location>
        <position position="372"/>
    </location>
    <ligand>
        <name>Mn(2+)</name>
        <dbReference type="ChEBI" id="CHEBI:29035"/>
        <label>2</label>
    </ligand>
</feature>
<dbReference type="PIRSF" id="PIRSF005962">
    <property type="entry name" value="Pept_M20D_amidohydro"/>
    <property type="match status" value="1"/>
</dbReference>
<comment type="cofactor">
    <cofactor evidence="3">
        <name>Mn(2+)</name>
        <dbReference type="ChEBI" id="CHEBI:29035"/>
    </cofactor>
    <text evidence="3">The Mn(2+) ion enhances activity.</text>
</comment>
<dbReference type="Gene3D" id="3.40.630.10">
    <property type="entry name" value="Zn peptidases"/>
    <property type="match status" value="1"/>
</dbReference>
<dbReference type="eggNOG" id="COG1473">
    <property type="taxonomic scope" value="Bacteria"/>
</dbReference>
<keyword evidence="6" id="KW-1185">Reference proteome</keyword>
<dbReference type="AlphaFoldDB" id="E8T348"/>
<organism evidence="5 6">
    <name type="scientific">Thermovibrio ammonificans (strain DSM 15698 / JCM 12110 / HB-1)</name>
    <dbReference type="NCBI Taxonomy" id="648996"/>
    <lineage>
        <taxon>Bacteria</taxon>
        <taxon>Pseudomonadati</taxon>
        <taxon>Aquificota</taxon>
        <taxon>Aquificia</taxon>
        <taxon>Desulfurobacteriales</taxon>
        <taxon>Desulfurobacteriaceae</taxon>
        <taxon>Thermovibrio</taxon>
    </lineage>
</organism>
<sequence length="406" mass="45107">MEELKELILRSSLEIKEELIRWRRHIHMYPELSGREFNTAEFVAEKLKNFGVDEVIENFAGSTAVVATVKGEKPGGCVALRADMDALPTEEKTGKPYASRIKGVMHSCGHDAHTAMLLGAAKVLCKLRKEFKGSVKLIFQPCEERHDCKGAQWLVEHGVLENPRVEAIFALHVYPELPTGYVGTRFGPMLASADVFKVVVKGKSTHASRPHQGIDPVLIAAQTVNTLHHVVSRYVDPLEPAVLTVGKIRGGFAENIIPDEVEFEGTVRTLSHQVRDRIPKQMEQAVKGIAAAYGGECEFEFQWGTPPLINDKETTAFAVEKMKELLGDERVVILEKPSMGGEDFSVYLKEVPGTFIRLGVRNEEKDTVYPLHNSRFDIDEDALPIGTAVEAYLAIAWLNRSPKLGK</sequence>
<comment type="similarity">
    <text evidence="1">Belongs to the peptidase M20 family.</text>
</comment>